<organism evidence="1 2">
    <name type="scientific">Monascus purpureus</name>
    <name type="common">Red mold</name>
    <name type="synonym">Monascus anka</name>
    <dbReference type="NCBI Taxonomy" id="5098"/>
    <lineage>
        <taxon>Eukaryota</taxon>
        <taxon>Fungi</taxon>
        <taxon>Dikarya</taxon>
        <taxon>Ascomycota</taxon>
        <taxon>Pezizomycotina</taxon>
        <taxon>Eurotiomycetes</taxon>
        <taxon>Eurotiomycetidae</taxon>
        <taxon>Eurotiales</taxon>
        <taxon>Aspergillaceae</taxon>
        <taxon>Monascus</taxon>
    </lineage>
</organism>
<accession>A0A507QYX2</accession>
<dbReference type="OrthoDB" id="2823490at2759"/>
<keyword evidence="2" id="KW-1185">Reference proteome</keyword>
<comment type="caution">
    <text evidence="1">The sequence shown here is derived from an EMBL/GenBank/DDBJ whole genome shotgun (WGS) entry which is preliminary data.</text>
</comment>
<dbReference type="STRING" id="5098.A0A507QYX2"/>
<reference evidence="1 2" key="1">
    <citation type="submission" date="2019-06" db="EMBL/GenBank/DDBJ databases">
        <title>Wine fermentation using esterase from Monascus purpureus.</title>
        <authorList>
            <person name="Geng C."/>
            <person name="Zhang Y."/>
        </authorList>
    </citation>
    <scope>NUCLEOTIDE SEQUENCE [LARGE SCALE GENOMIC DNA]</scope>
    <source>
        <strain evidence="1">HQ1</strain>
    </source>
</reference>
<dbReference type="Proteomes" id="UP000319663">
    <property type="component" value="Unassembled WGS sequence"/>
</dbReference>
<dbReference type="AlphaFoldDB" id="A0A507QYX2"/>
<sequence>MPLLQLPLEIRYIIYEFALYVFQPLPESPACAGKRVRLSHCSHEYHECRCQTGDIFVNFEFRAVKDAQCLFQVNHQIYREVRSLLGQRGFLYVVDVMVVNERELWPTWIAAPVCFYRVDHAQVSFRFFGKYDSNNGASRLLDMLPHFLVYITLCWPEWFQRYNPLKINKLTLDFRTPNDDPERLAPRTLEASDWIWGRMGAGSGPSVEAETGLTGLMRPEWLAREMSRVVEQGLQMTYLDGTLGNTMHRRLGTVDIRVDGDLQNTFSAADILQRMRYADAICTPLYILPGDRFMAYLRWKKSVLEDRGANGLQVLYPDEPELYSGLSWQKLPSSVSRRLG</sequence>
<proteinExistence type="predicted"/>
<name>A0A507QYX2_MONPU</name>
<evidence type="ECO:0008006" key="3">
    <source>
        <dbReference type="Google" id="ProtNLM"/>
    </source>
</evidence>
<protein>
    <recommendedName>
        <fullName evidence="3">F-box domain-containing protein</fullName>
    </recommendedName>
</protein>
<evidence type="ECO:0000313" key="2">
    <source>
        <dbReference type="Proteomes" id="UP000319663"/>
    </source>
</evidence>
<evidence type="ECO:0000313" key="1">
    <source>
        <dbReference type="EMBL" id="TQB75230.1"/>
    </source>
</evidence>
<gene>
    <name evidence="1" type="ORF">MPDQ_003483</name>
</gene>
<dbReference type="EMBL" id="VIFY01000022">
    <property type="protein sequence ID" value="TQB75230.1"/>
    <property type="molecule type" value="Genomic_DNA"/>
</dbReference>